<protein>
    <recommendedName>
        <fullName evidence="3">NTP pyrophosphohydrolase MazG putative catalytic core domain-containing protein</fullName>
    </recommendedName>
</protein>
<name>A0ABV7YBL4_9ACTN</name>
<keyword evidence="2" id="KW-1185">Reference proteome</keyword>
<gene>
    <name evidence="1" type="ORF">ACFOUW_14430</name>
</gene>
<dbReference type="SUPFAM" id="SSF101386">
    <property type="entry name" value="all-alpha NTP pyrophosphatases"/>
    <property type="match status" value="1"/>
</dbReference>
<proteinExistence type="predicted"/>
<evidence type="ECO:0008006" key="3">
    <source>
        <dbReference type="Google" id="ProtNLM"/>
    </source>
</evidence>
<dbReference type="EMBL" id="JBHRZH010000012">
    <property type="protein sequence ID" value="MFC3762036.1"/>
    <property type="molecule type" value="Genomic_DNA"/>
</dbReference>
<accession>A0ABV7YBL4</accession>
<evidence type="ECO:0000313" key="2">
    <source>
        <dbReference type="Proteomes" id="UP001595699"/>
    </source>
</evidence>
<dbReference type="RefSeq" id="WP_205120583.1">
    <property type="nucleotide sequence ID" value="NZ_JAFBCM010000001.1"/>
</dbReference>
<sequence length="123" mass="13618">MNYPNYDTTADHLNRLAQRCFDASKANGWYDADISRTFGDIVALIHTEASEAFEEYRNGRALNETYYNPDKPTKPEGVPSELADIVIRVLDTCGANGIDIGAIVEEKLAYNATRGHRHGGKAL</sequence>
<dbReference type="CDD" id="cd11542">
    <property type="entry name" value="NTP-PPase_u5"/>
    <property type="match status" value="1"/>
</dbReference>
<dbReference type="Proteomes" id="UP001595699">
    <property type="component" value="Unassembled WGS sequence"/>
</dbReference>
<organism evidence="1 2">
    <name type="scientific">Tenggerimyces flavus</name>
    <dbReference type="NCBI Taxonomy" id="1708749"/>
    <lineage>
        <taxon>Bacteria</taxon>
        <taxon>Bacillati</taxon>
        <taxon>Actinomycetota</taxon>
        <taxon>Actinomycetes</taxon>
        <taxon>Propionibacteriales</taxon>
        <taxon>Nocardioidaceae</taxon>
        <taxon>Tenggerimyces</taxon>
    </lineage>
</organism>
<evidence type="ECO:0000313" key="1">
    <source>
        <dbReference type="EMBL" id="MFC3762036.1"/>
    </source>
</evidence>
<dbReference type="Gene3D" id="1.10.287.1080">
    <property type="entry name" value="MazG-like"/>
    <property type="match status" value="1"/>
</dbReference>
<comment type="caution">
    <text evidence="1">The sequence shown here is derived from an EMBL/GenBank/DDBJ whole genome shotgun (WGS) entry which is preliminary data.</text>
</comment>
<reference evidence="2" key="1">
    <citation type="journal article" date="2019" name="Int. J. Syst. Evol. Microbiol.">
        <title>The Global Catalogue of Microorganisms (GCM) 10K type strain sequencing project: providing services to taxonomists for standard genome sequencing and annotation.</title>
        <authorList>
            <consortium name="The Broad Institute Genomics Platform"/>
            <consortium name="The Broad Institute Genome Sequencing Center for Infectious Disease"/>
            <person name="Wu L."/>
            <person name="Ma J."/>
        </authorList>
    </citation>
    <scope>NUCLEOTIDE SEQUENCE [LARGE SCALE GENOMIC DNA]</scope>
    <source>
        <strain evidence="2">CGMCC 4.7241</strain>
    </source>
</reference>